<dbReference type="GO" id="GO:0003964">
    <property type="term" value="F:RNA-directed DNA polymerase activity"/>
    <property type="evidence" value="ECO:0007669"/>
    <property type="project" value="UniProtKB-KW"/>
</dbReference>
<evidence type="ECO:0000313" key="2">
    <source>
        <dbReference type="EMBL" id="RHN72811.1"/>
    </source>
</evidence>
<dbReference type="Proteomes" id="UP000265566">
    <property type="component" value="Chromosome 2"/>
</dbReference>
<gene>
    <name evidence="2" type="ORF">MtrunA17_Chr2g0291801</name>
</gene>
<sequence>MSDKEVFWAKDVWNLLIPLRLSVLVWRLFLNRLANKDNLSFRGVRLNSLLYYVGGCGRLETVNRVFFNCAILSMIWRESLK</sequence>
<evidence type="ECO:0000313" key="3">
    <source>
        <dbReference type="Proteomes" id="UP000265566"/>
    </source>
</evidence>
<proteinExistence type="predicted"/>
<name>A0A396J887_MEDTR</name>
<dbReference type="EMBL" id="PSQE01000002">
    <property type="protein sequence ID" value="RHN72811.1"/>
    <property type="molecule type" value="Genomic_DNA"/>
</dbReference>
<dbReference type="Pfam" id="PF13966">
    <property type="entry name" value="zf-RVT"/>
    <property type="match status" value="1"/>
</dbReference>
<accession>A0A396J887</accession>
<reference evidence="3" key="1">
    <citation type="journal article" date="2018" name="Nat. Plants">
        <title>Whole-genome landscape of Medicago truncatula symbiotic genes.</title>
        <authorList>
            <person name="Pecrix Y."/>
            <person name="Staton S.E."/>
            <person name="Sallet E."/>
            <person name="Lelandais-Briere C."/>
            <person name="Moreau S."/>
            <person name="Carrere S."/>
            <person name="Blein T."/>
            <person name="Jardinaud M.F."/>
            <person name="Latrasse D."/>
            <person name="Zouine M."/>
            <person name="Zahm M."/>
            <person name="Kreplak J."/>
            <person name="Mayjonade B."/>
            <person name="Satge C."/>
            <person name="Perez M."/>
            <person name="Cauet S."/>
            <person name="Marande W."/>
            <person name="Chantry-Darmon C."/>
            <person name="Lopez-Roques C."/>
            <person name="Bouchez O."/>
            <person name="Berard A."/>
            <person name="Debelle F."/>
            <person name="Munos S."/>
            <person name="Bendahmane A."/>
            <person name="Berges H."/>
            <person name="Niebel A."/>
            <person name="Buitink J."/>
            <person name="Frugier F."/>
            <person name="Benhamed M."/>
            <person name="Crespi M."/>
            <person name="Gouzy J."/>
            <person name="Gamas P."/>
        </authorList>
    </citation>
    <scope>NUCLEOTIDE SEQUENCE [LARGE SCALE GENOMIC DNA]</scope>
    <source>
        <strain evidence="3">cv. Jemalong A17</strain>
    </source>
</reference>
<dbReference type="Gramene" id="rna8570">
    <property type="protein sequence ID" value="RHN72811.1"/>
    <property type="gene ID" value="gene8570"/>
</dbReference>
<keyword evidence="2" id="KW-0695">RNA-directed DNA polymerase</keyword>
<keyword evidence="2" id="KW-0548">Nucleotidyltransferase</keyword>
<evidence type="ECO:0000259" key="1">
    <source>
        <dbReference type="Pfam" id="PF13966"/>
    </source>
</evidence>
<comment type="caution">
    <text evidence="2">The sequence shown here is derived from an EMBL/GenBank/DDBJ whole genome shotgun (WGS) entry which is preliminary data.</text>
</comment>
<keyword evidence="2" id="KW-0808">Transferase</keyword>
<dbReference type="AlphaFoldDB" id="A0A396J887"/>
<feature type="domain" description="Reverse transcriptase zinc-binding" evidence="1">
    <location>
        <begin position="4"/>
        <end position="76"/>
    </location>
</feature>
<organism evidence="2 3">
    <name type="scientific">Medicago truncatula</name>
    <name type="common">Barrel medic</name>
    <name type="synonym">Medicago tribuloides</name>
    <dbReference type="NCBI Taxonomy" id="3880"/>
    <lineage>
        <taxon>Eukaryota</taxon>
        <taxon>Viridiplantae</taxon>
        <taxon>Streptophyta</taxon>
        <taxon>Embryophyta</taxon>
        <taxon>Tracheophyta</taxon>
        <taxon>Spermatophyta</taxon>
        <taxon>Magnoliopsida</taxon>
        <taxon>eudicotyledons</taxon>
        <taxon>Gunneridae</taxon>
        <taxon>Pentapetalae</taxon>
        <taxon>rosids</taxon>
        <taxon>fabids</taxon>
        <taxon>Fabales</taxon>
        <taxon>Fabaceae</taxon>
        <taxon>Papilionoideae</taxon>
        <taxon>50 kb inversion clade</taxon>
        <taxon>NPAAA clade</taxon>
        <taxon>Hologalegina</taxon>
        <taxon>IRL clade</taxon>
        <taxon>Trifolieae</taxon>
        <taxon>Medicago</taxon>
    </lineage>
</organism>
<dbReference type="InterPro" id="IPR026960">
    <property type="entry name" value="RVT-Znf"/>
</dbReference>
<protein>
    <submittedName>
        <fullName evidence="2">Putative reverse transcriptase zinc-binding domain-containing protein</fullName>
    </submittedName>
</protein>